<dbReference type="Proteomes" id="UP000038040">
    <property type="component" value="Unplaced"/>
</dbReference>
<protein>
    <submittedName>
        <fullName evidence="1 4">Uncharacterized protein</fullName>
    </submittedName>
</protein>
<organism evidence="2 4">
    <name type="scientific">Dracunculus medinensis</name>
    <name type="common">Guinea worm</name>
    <dbReference type="NCBI Taxonomy" id="318479"/>
    <lineage>
        <taxon>Eukaryota</taxon>
        <taxon>Metazoa</taxon>
        <taxon>Ecdysozoa</taxon>
        <taxon>Nematoda</taxon>
        <taxon>Chromadorea</taxon>
        <taxon>Rhabditida</taxon>
        <taxon>Spirurina</taxon>
        <taxon>Dracunculoidea</taxon>
        <taxon>Dracunculidae</taxon>
        <taxon>Dracunculus</taxon>
    </lineage>
</organism>
<name>A0A0N4UID9_DRAME</name>
<accession>A0A0N4UID9</accession>
<reference evidence="4" key="1">
    <citation type="submission" date="2017-02" db="UniProtKB">
        <authorList>
            <consortium name="WormBaseParasite"/>
        </authorList>
    </citation>
    <scope>IDENTIFICATION</scope>
</reference>
<reference evidence="1 3" key="2">
    <citation type="submission" date="2018-11" db="EMBL/GenBank/DDBJ databases">
        <authorList>
            <consortium name="Pathogen Informatics"/>
        </authorList>
    </citation>
    <scope>NUCLEOTIDE SEQUENCE [LARGE SCALE GENOMIC DNA]</scope>
</reference>
<keyword evidence="3" id="KW-1185">Reference proteome</keyword>
<evidence type="ECO:0000313" key="4">
    <source>
        <dbReference type="WBParaSite" id="DME_0000736601-mRNA-1"/>
    </source>
</evidence>
<gene>
    <name evidence="1" type="ORF">DME_LOCUS1728</name>
</gene>
<dbReference type="WBParaSite" id="DME_0000736601-mRNA-1">
    <property type="protein sequence ID" value="DME_0000736601-mRNA-1"/>
    <property type="gene ID" value="DME_0000736601"/>
</dbReference>
<dbReference type="EMBL" id="UYYG01000030">
    <property type="protein sequence ID" value="VDN51755.1"/>
    <property type="molecule type" value="Genomic_DNA"/>
</dbReference>
<evidence type="ECO:0000313" key="2">
    <source>
        <dbReference type="Proteomes" id="UP000038040"/>
    </source>
</evidence>
<evidence type="ECO:0000313" key="3">
    <source>
        <dbReference type="Proteomes" id="UP000274756"/>
    </source>
</evidence>
<dbReference type="Proteomes" id="UP000274756">
    <property type="component" value="Unassembled WGS sequence"/>
</dbReference>
<evidence type="ECO:0000313" key="1">
    <source>
        <dbReference type="EMBL" id="VDN51755.1"/>
    </source>
</evidence>
<proteinExistence type="predicted"/>
<sequence length="73" mass="7945">MILASIPDSYFRPSKLRFVEVEADIGTGPEEGRGDTEIAGTGSDIEQTFITIVPPLTRLHNDARTSKKASIVK</sequence>
<dbReference type="AlphaFoldDB" id="A0A0N4UID9"/>